<dbReference type="EMBL" id="CP074126">
    <property type="protein sequence ID" value="QUS56710.1"/>
    <property type="molecule type" value="Genomic_DNA"/>
</dbReference>
<name>A0ABX8AS82_9HYPH</name>
<dbReference type="RefSeq" id="WP_075699362.1">
    <property type="nucleotide sequence ID" value="NZ_CP074126.1"/>
</dbReference>
<evidence type="ECO:0000313" key="2">
    <source>
        <dbReference type="Proteomes" id="UP000680706"/>
    </source>
</evidence>
<gene>
    <name evidence="1" type="ORF">KGB56_04565</name>
</gene>
<keyword evidence="2" id="KW-1185">Reference proteome</keyword>
<sequence>MENYQITELREFFDELATKPFLLTHMGVRAEHEAREFLHSHQEEEYIYEPFLFGLINQSDYYPSDPNKWIAMARNCNFNHPSILQGSFQVPDGGPVNDSYIYPKLLRWLVKNAPEGVSLQLTAQDKAFLQLGF</sequence>
<protein>
    <submittedName>
        <fullName evidence="1">Uncharacterized protein</fullName>
    </submittedName>
</protein>
<reference evidence="1 2" key="1">
    <citation type="journal article" date="2021" name="Angew. Chem. Int. Ed. Engl.">
        <title>A novel family of nonribosomal peptides modulate collective behavior in Pseudovibrio bacteria isolated from marine sponges.</title>
        <authorList>
            <person name="Ioca L.P."/>
            <person name="Dai Y."/>
            <person name="Kunakom S."/>
            <person name="Diaz-Espinosa J."/>
            <person name="Krunic A."/>
            <person name="Crnkovic C.M."/>
            <person name="Orjala J."/>
            <person name="Sanchez L.M."/>
            <person name="Ferreira A.G."/>
            <person name="Berlinck R.G.S."/>
            <person name="Eustaquio A.S."/>
        </authorList>
    </citation>
    <scope>NUCLEOTIDE SEQUENCE [LARGE SCALE GENOMIC DNA]</scope>
    <source>
        <strain evidence="1 2">Ab134</strain>
    </source>
</reference>
<organism evidence="1 2">
    <name type="scientific">Pseudovibrio brasiliensis</name>
    <dbReference type="NCBI Taxonomy" id="1898042"/>
    <lineage>
        <taxon>Bacteria</taxon>
        <taxon>Pseudomonadati</taxon>
        <taxon>Pseudomonadota</taxon>
        <taxon>Alphaproteobacteria</taxon>
        <taxon>Hyphomicrobiales</taxon>
        <taxon>Stappiaceae</taxon>
        <taxon>Pseudovibrio</taxon>
    </lineage>
</organism>
<accession>A0ABX8AS82</accession>
<evidence type="ECO:0000313" key="1">
    <source>
        <dbReference type="EMBL" id="QUS56710.1"/>
    </source>
</evidence>
<proteinExistence type="predicted"/>
<dbReference type="Proteomes" id="UP000680706">
    <property type="component" value="Chromosome"/>
</dbReference>